<evidence type="ECO:0000256" key="2">
    <source>
        <dbReference type="ARBA" id="ARBA00004642"/>
    </source>
</evidence>
<dbReference type="GO" id="GO:0003677">
    <property type="term" value="F:DNA binding"/>
    <property type="evidence" value="ECO:0007669"/>
    <property type="project" value="UniProtKB-KW"/>
</dbReference>
<evidence type="ECO:0000256" key="11">
    <source>
        <dbReference type="ARBA" id="ARBA00022806"/>
    </source>
</evidence>
<dbReference type="GO" id="GO:0010605">
    <property type="term" value="P:negative regulation of macromolecule metabolic process"/>
    <property type="evidence" value="ECO:0007669"/>
    <property type="project" value="UniProtKB-ARBA"/>
</dbReference>
<evidence type="ECO:0000256" key="10">
    <source>
        <dbReference type="ARBA" id="ARBA00022801"/>
    </source>
</evidence>
<keyword evidence="10 21" id="KW-0378">Hydrolase</keyword>
<evidence type="ECO:0000256" key="14">
    <source>
        <dbReference type="ARBA" id="ARBA00023125"/>
    </source>
</evidence>
<dbReference type="SMART" id="SM00490">
    <property type="entry name" value="HELICc"/>
    <property type="match status" value="1"/>
</dbReference>
<dbReference type="EMBL" id="REGW02000018">
    <property type="protein sequence ID" value="KAE8283030.1"/>
    <property type="molecule type" value="Genomic_DNA"/>
</dbReference>
<evidence type="ECO:0000313" key="26">
    <source>
        <dbReference type="Proteomes" id="UP000424527"/>
    </source>
</evidence>
<evidence type="ECO:0000256" key="15">
    <source>
        <dbReference type="ARBA" id="ARBA00023204"/>
    </source>
</evidence>
<keyword evidence="14" id="KW-0238">DNA-binding</keyword>
<evidence type="ECO:0000256" key="1">
    <source>
        <dbReference type="ARBA" id="ARBA00001947"/>
    </source>
</evidence>
<dbReference type="GO" id="GO:0005654">
    <property type="term" value="C:nucleoplasm"/>
    <property type="evidence" value="ECO:0007669"/>
    <property type="project" value="UniProtKB-SubCell"/>
</dbReference>
<comment type="catalytic activity">
    <reaction evidence="20 21">
        <text>ATP + H2O = ADP + phosphate + H(+)</text>
        <dbReference type="Rhea" id="RHEA:13065"/>
        <dbReference type="ChEBI" id="CHEBI:15377"/>
        <dbReference type="ChEBI" id="CHEBI:15378"/>
        <dbReference type="ChEBI" id="CHEBI:30616"/>
        <dbReference type="ChEBI" id="CHEBI:43474"/>
        <dbReference type="ChEBI" id="CHEBI:456216"/>
    </reaction>
</comment>
<reference evidence="25 26" key="1">
    <citation type="submission" date="2019-07" db="EMBL/GenBank/DDBJ databases">
        <title>Chromosome genome assembly for large yellow croaker.</title>
        <authorList>
            <person name="Xiao S."/>
        </authorList>
    </citation>
    <scope>NUCLEOTIDE SEQUENCE [LARGE SCALE GENOMIC DNA]</scope>
    <source>
        <strain evidence="25">JMULYC20181020</strain>
        <tissue evidence="25">Muscle</tissue>
    </source>
</reference>
<feature type="compositionally biased region" description="Polar residues" evidence="22">
    <location>
        <begin position="440"/>
        <end position="449"/>
    </location>
</feature>
<dbReference type="InterPro" id="IPR011545">
    <property type="entry name" value="DEAD/DEAH_box_helicase_dom"/>
</dbReference>
<dbReference type="Proteomes" id="UP000424527">
    <property type="component" value="Unassembled WGS sequence"/>
</dbReference>
<evidence type="ECO:0000256" key="4">
    <source>
        <dbReference type="ARBA" id="ARBA00022553"/>
    </source>
</evidence>
<evidence type="ECO:0000256" key="20">
    <source>
        <dbReference type="ARBA" id="ARBA00049360"/>
    </source>
</evidence>
<evidence type="ECO:0000256" key="16">
    <source>
        <dbReference type="ARBA" id="ARBA00023235"/>
    </source>
</evidence>
<keyword evidence="15" id="KW-0234">DNA repair</keyword>
<keyword evidence="6" id="KW-0235">DNA replication</keyword>
<evidence type="ECO:0000256" key="21">
    <source>
        <dbReference type="RuleBase" id="RU364117"/>
    </source>
</evidence>
<comment type="caution">
    <text evidence="25">The sequence shown here is derived from an EMBL/GenBank/DDBJ whole genome shotgun (WGS) entry which is preliminary data.</text>
</comment>
<dbReference type="PROSITE" id="PS51194">
    <property type="entry name" value="HELICASE_CTER"/>
    <property type="match status" value="1"/>
</dbReference>
<feature type="compositionally biased region" description="Acidic residues" evidence="22">
    <location>
        <begin position="744"/>
        <end position="754"/>
    </location>
</feature>
<evidence type="ECO:0000256" key="13">
    <source>
        <dbReference type="ARBA" id="ARBA00022840"/>
    </source>
</evidence>
<accession>A0A6G0HV20</accession>
<dbReference type="Pfam" id="PF00270">
    <property type="entry name" value="DEAD"/>
    <property type="match status" value="1"/>
</dbReference>
<evidence type="ECO:0000256" key="7">
    <source>
        <dbReference type="ARBA" id="ARBA00022723"/>
    </source>
</evidence>
<dbReference type="GO" id="GO:0045934">
    <property type="term" value="P:negative regulation of nucleobase-containing compound metabolic process"/>
    <property type="evidence" value="ECO:0007669"/>
    <property type="project" value="UniProtKB-ARBA"/>
</dbReference>
<dbReference type="Gene3D" id="6.10.250.2460">
    <property type="match status" value="1"/>
</dbReference>
<keyword evidence="16" id="KW-0413">Isomerase</keyword>
<feature type="domain" description="Helicase ATP-binding" evidence="23">
    <location>
        <begin position="28"/>
        <end position="202"/>
    </location>
</feature>
<feature type="domain" description="Helicase C-terminal" evidence="24">
    <location>
        <begin position="226"/>
        <end position="385"/>
    </location>
</feature>
<dbReference type="InterPro" id="IPR001650">
    <property type="entry name" value="Helicase_C-like"/>
</dbReference>
<dbReference type="GO" id="GO:0005524">
    <property type="term" value="F:ATP binding"/>
    <property type="evidence" value="ECO:0007669"/>
    <property type="project" value="UniProtKB-KW"/>
</dbReference>
<dbReference type="InterPro" id="IPR014001">
    <property type="entry name" value="Helicase_ATP-bd"/>
</dbReference>
<evidence type="ECO:0000256" key="12">
    <source>
        <dbReference type="ARBA" id="ARBA00022833"/>
    </source>
</evidence>
<feature type="region of interest" description="Disordered" evidence="22">
    <location>
        <begin position="697"/>
        <end position="864"/>
    </location>
</feature>
<dbReference type="FunFam" id="3.40.50.300:FF:000444">
    <property type="entry name" value="ATP-dependent DNA helicase"/>
    <property type="match status" value="1"/>
</dbReference>
<dbReference type="GO" id="GO:0005694">
    <property type="term" value="C:chromosome"/>
    <property type="evidence" value="ECO:0007669"/>
    <property type="project" value="InterPro"/>
</dbReference>
<dbReference type="InterPro" id="IPR032284">
    <property type="entry name" value="RecQ_Zn-bd"/>
</dbReference>
<dbReference type="AlphaFoldDB" id="A0A6G0HV20"/>
<keyword evidence="13 21" id="KW-0067">ATP-binding</keyword>
<feature type="compositionally biased region" description="Basic and acidic residues" evidence="22">
    <location>
        <begin position="806"/>
        <end position="829"/>
    </location>
</feature>
<dbReference type="Pfam" id="PF00271">
    <property type="entry name" value="Helicase_C"/>
    <property type="match status" value="1"/>
</dbReference>
<keyword evidence="17 21" id="KW-0539">Nucleus</keyword>
<feature type="region of interest" description="Disordered" evidence="22">
    <location>
        <begin position="440"/>
        <end position="459"/>
    </location>
</feature>
<keyword evidence="11 21" id="KW-0347">Helicase</keyword>
<comment type="subcellular location">
    <subcellularLocation>
        <location evidence="2">Nucleus</location>
        <location evidence="2">Nucleoplasm</location>
    </subcellularLocation>
</comment>
<sequence length="972" mass="107299">MTTSLKAALKTHFGFENFRSKLQEDVVKAVVRGDRDVFVCMPTGAGKSLCYQLPAVLAEGITLVISPLIALIQDQVDHLKNLNIPACSINSKLPAGERRLILADLGSSSPKLKLLYITPEMVASPSFQPCLTDLCTRGLLSYLAVDEAHCVSQWGHDFRPDYLKLGGLRTRLPGVPCLALTATAPKNVQKDIAQSLKLSSPLSFVTPVFRSNLHYDVIFREMLPNPYVHLHAFVKKSLALDAGSNAQGCGIVYCRTREACETVAYQLTKLGVLAKAYHAGLKAGDRTEVQHEWMQGKVLVIVATISFGMGVDKANVRFVAHWNLAKSLASYYQESGRAGRDGLPSSCRTYYSPKDKEQLNFLIRQEIGRRQEKRGSAKETDKAAITDFEAMVSFCMQEACRHATISKFFGDKTPNCAGACDYCRNPKAVRAQLEKASALSTRTEAQSKPSGPFGFQPGLYEGGRKGYGFERYDEWEGGGSEDDGANRKKEFSDLFKNQMKMRKAGEGPREDFAPPDADCPLREASSQRIPRLTVKAREHCLSLLQEALHGHQGAEEDPFNCDTLSLAVDLEHEVFKSSKSSNLYKAAVLKKVSEMKKTAPAPARGNCDNEAEAKEEATASSSCSDELQGFTSASEIYSMKRKRVGAGQRGSSNPFVTAKELLKPSMLDSKGTESGSESNTDASSAVTSCIRARANAVAASLNSPTKTGKALSKKQQKLAEAAKSSRNISQYFVKKQTMEKSQEEEMEVDEEELDATFSHITTADPQEDSKSQEHSPELILVESEIEEESKTDVIIIPDEVEEEALELERLQETPKESTTEPNKPAEEAKPPLISEMSDDVKANRESSPPAKRSRPADGRRVTFNPNVQERALLPVNEPPKPVTLKEAADIVVRYLDPFYTQGKFANKELFKSFARYLSHLLAEGRSRSKGQVKAEAKALIKKLFSSVKRCESEEDWMHLKRPHSCKTTENKE</sequence>
<evidence type="ECO:0000259" key="24">
    <source>
        <dbReference type="PROSITE" id="PS51194"/>
    </source>
</evidence>
<dbReference type="CDD" id="cd18794">
    <property type="entry name" value="SF2_C_RecQ"/>
    <property type="match status" value="1"/>
</dbReference>
<organism evidence="25 26">
    <name type="scientific">Larimichthys crocea</name>
    <name type="common">Large yellow croaker</name>
    <name type="synonym">Pseudosciaena crocea</name>
    <dbReference type="NCBI Taxonomy" id="215358"/>
    <lineage>
        <taxon>Eukaryota</taxon>
        <taxon>Metazoa</taxon>
        <taxon>Chordata</taxon>
        <taxon>Craniata</taxon>
        <taxon>Vertebrata</taxon>
        <taxon>Euteleostomi</taxon>
        <taxon>Actinopterygii</taxon>
        <taxon>Neopterygii</taxon>
        <taxon>Teleostei</taxon>
        <taxon>Neoteleostei</taxon>
        <taxon>Acanthomorphata</taxon>
        <taxon>Eupercaria</taxon>
        <taxon>Sciaenidae</taxon>
        <taxon>Larimichthys</taxon>
    </lineage>
</organism>
<keyword evidence="5" id="KW-0132">Cell division</keyword>
<keyword evidence="7" id="KW-0479">Metal-binding</keyword>
<dbReference type="InterPro" id="IPR010716">
    <property type="entry name" value="RECQ5"/>
</dbReference>
<dbReference type="Gene3D" id="3.40.50.300">
    <property type="entry name" value="P-loop containing nucleotide triphosphate hydrolases"/>
    <property type="match status" value="2"/>
</dbReference>
<evidence type="ECO:0000256" key="19">
    <source>
        <dbReference type="ARBA" id="ARBA00034617"/>
    </source>
</evidence>
<dbReference type="PANTHER" id="PTHR13710">
    <property type="entry name" value="DNA HELICASE RECQ FAMILY MEMBER"/>
    <property type="match status" value="1"/>
</dbReference>
<comment type="catalytic activity">
    <reaction evidence="19 21">
        <text>Couples ATP hydrolysis with the unwinding of duplex DNA by translocating in the 3'-5' direction.</text>
        <dbReference type="EC" id="5.6.2.4"/>
    </reaction>
</comment>
<dbReference type="Gene3D" id="6.10.250.3140">
    <property type="match status" value="1"/>
</dbReference>
<dbReference type="GO" id="GO:0016787">
    <property type="term" value="F:hydrolase activity"/>
    <property type="evidence" value="ECO:0007669"/>
    <property type="project" value="UniProtKB-KW"/>
</dbReference>
<keyword evidence="9" id="KW-0227">DNA damage</keyword>
<feature type="compositionally biased region" description="Polar residues" evidence="22">
    <location>
        <begin position="672"/>
        <end position="684"/>
    </location>
</feature>
<comment type="cofactor">
    <cofactor evidence="1">
        <name>Zn(2+)</name>
        <dbReference type="ChEBI" id="CHEBI:29105"/>
    </cofactor>
</comment>
<keyword evidence="4" id="KW-0597">Phosphoprotein</keyword>
<dbReference type="Pfam" id="PF16124">
    <property type="entry name" value="RecQ_Zn_bind"/>
    <property type="match status" value="1"/>
</dbReference>
<dbReference type="Pfam" id="PF06959">
    <property type="entry name" value="RecQ5"/>
    <property type="match status" value="1"/>
</dbReference>
<evidence type="ECO:0000256" key="9">
    <source>
        <dbReference type="ARBA" id="ARBA00022763"/>
    </source>
</evidence>
<dbReference type="NCBIfam" id="TIGR00614">
    <property type="entry name" value="recQ_fam"/>
    <property type="match status" value="1"/>
</dbReference>
<keyword evidence="12" id="KW-0862">Zinc</keyword>
<keyword evidence="26" id="KW-1185">Reference proteome</keyword>
<dbReference type="GO" id="GO:0051301">
    <property type="term" value="P:cell division"/>
    <property type="evidence" value="ECO:0007669"/>
    <property type="project" value="UniProtKB-KW"/>
</dbReference>
<evidence type="ECO:0000259" key="23">
    <source>
        <dbReference type="PROSITE" id="PS51192"/>
    </source>
</evidence>
<evidence type="ECO:0000313" key="25">
    <source>
        <dbReference type="EMBL" id="KAE8283030.1"/>
    </source>
</evidence>
<evidence type="ECO:0000256" key="6">
    <source>
        <dbReference type="ARBA" id="ARBA00022705"/>
    </source>
</evidence>
<dbReference type="InterPro" id="IPR013257">
    <property type="entry name" value="SRI"/>
</dbReference>
<dbReference type="GO" id="GO:0009378">
    <property type="term" value="F:four-way junction helicase activity"/>
    <property type="evidence" value="ECO:0007669"/>
    <property type="project" value="TreeGrafter"/>
</dbReference>
<protein>
    <recommendedName>
        <fullName evidence="21">ATP-dependent DNA helicase</fullName>
        <ecNumber evidence="21">5.6.2.4</ecNumber>
    </recommendedName>
</protein>
<dbReference type="InterPro" id="IPR027417">
    <property type="entry name" value="P-loop_NTPase"/>
</dbReference>
<dbReference type="GO" id="GO:0043138">
    <property type="term" value="F:3'-5' DNA helicase activity"/>
    <property type="evidence" value="ECO:0007669"/>
    <property type="project" value="UniProtKB-EC"/>
</dbReference>
<evidence type="ECO:0000256" key="18">
    <source>
        <dbReference type="ARBA" id="ARBA00023306"/>
    </source>
</evidence>
<dbReference type="GO" id="GO:0005737">
    <property type="term" value="C:cytoplasm"/>
    <property type="evidence" value="ECO:0007669"/>
    <property type="project" value="TreeGrafter"/>
</dbReference>
<comment type="similarity">
    <text evidence="3 21">Belongs to the helicase family. RecQ subfamily.</text>
</comment>
<dbReference type="SMART" id="SM00487">
    <property type="entry name" value="DEXDc"/>
    <property type="match status" value="1"/>
</dbReference>
<gene>
    <name evidence="25" type="ORF">D5F01_LYC18425</name>
</gene>
<feature type="region of interest" description="Disordered" evidence="22">
    <location>
        <begin position="642"/>
        <end position="684"/>
    </location>
</feature>
<dbReference type="PANTHER" id="PTHR13710:SF152">
    <property type="entry name" value="ATP-DEPENDENT DNA HELICASE Q5"/>
    <property type="match status" value="1"/>
</dbReference>
<dbReference type="SUPFAM" id="SSF52540">
    <property type="entry name" value="P-loop containing nucleoside triphosphate hydrolases"/>
    <property type="match status" value="1"/>
</dbReference>
<keyword evidence="8 21" id="KW-0547">Nucleotide-binding</keyword>
<feature type="region of interest" description="Disordered" evidence="22">
    <location>
        <begin position="596"/>
        <end position="625"/>
    </location>
</feature>
<dbReference type="GO" id="GO:0006355">
    <property type="term" value="P:regulation of DNA-templated transcription"/>
    <property type="evidence" value="ECO:0007669"/>
    <property type="project" value="InterPro"/>
</dbReference>
<dbReference type="PROSITE" id="PS51192">
    <property type="entry name" value="HELICASE_ATP_BIND_1"/>
    <property type="match status" value="1"/>
</dbReference>
<evidence type="ECO:0000256" key="17">
    <source>
        <dbReference type="ARBA" id="ARBA00023242"/>
    </source>
</evidence>
<dbReference type="GO" id="GO:0006260">
    <property type="term" value="P:DNA replication"/>
    <property type="evidence" value="ECO:0007669"/>
    <property type="project" value="UniProtKB-KW"/>
</dbReference>
<keyword evidence="18" id="KW-0131">Cell cycle</keyword>
<dbReference type="GO" id="GO:0046872">
    <property type="term" value="F:metal ion binding"/>
    <property type="evidence" value="ECO:0007669"/>
    <property type="project" value="UniProtKB-KW"/>
</dbReference>
<evidence type="ECO:0000256" key="3">
    <source>
        <dbReference type="ARBA" id="ARBA00005446"/>
    </source>
</evidence>
<dbReference type="GO" id="GO:0000724">
    <property type="term" value="P:double-strand break repair via homologous recombination"/>
    <property type="evidence" value="ECO:0007669"/>
    <property type="project" value="TreeGrafter"/>
</dbReference>
<evidence type="ECO:0000256" key="22">
    <source>
        <dbReference type="SAM" id="MobiDB-lite"/>
    </source>
</evidence>
<evidence type="ECO:0000256" key="8">
    <source>
        <dbReference type="ARBA" id="ARBA00022741"/>
    </source>
</evidence>
<dbReference type="FunFam" id="3.40.50.300:FF:000614">
    <property type="entry name" value="ATP-dependent DNA helicase"/>
    <property type="match status" value="1"/>
</dbReference>
<evidence type="ECO:0000256" key="5">
    <source>
        <dbReference type="ARBA" id="ARBA00022618"/>
    </source>
</evidence>
<dbReference type="Pfam" id="PF08236">
    <property type="entry name" value="SRI"/>
    <property type="match status" value="1"/>
</dbReference>
<dbReference type="EC" id="5.6.2.4" evidence="21"/>
<feature type="compositionally biased region" description="Basic and acidic residues" evidence="22">
    <location>
        <begin position="767"/>
        <end position="776"/>
    </location>
</feature>
<dbReference type="InterPro" id="IPR004589">
    <property type="entry name" value="DNA_helicase_ATP-dep_RecQ"/>
</dbReference>
<proteinExistence type="inferred from homology"/>
<name>A0A6G0HV20_LARCR</name>